<dbReference type="EMBL" id="FNOI01000011">
    <property type="protein sequence ID" value="SDX67375.1"/>
    <property type="molecule type" value="Genomic_DNA"/>
</dbReference>
<dbReference type="CDD" id="cd03794">
    <property type="entry name" value="GT4_WbuB-like"/>
    <property type="match status" value="1"/>
</dbReference>
<protein>
    <submittedName>
        <fullName evidence="2">Glycosyltransferase involved in cell wall bisynthesis</fullName>
    </submittedName>
</protein>
<accession>A0A1H3DLT9</accession>
<dbReference type="STRING" id="670155.SAMN04488001_0176"/>
<name>A0A1H3DLT9_9RHOB</name>
<gene>
    <name evidence="2" type="ORF">SAMN04488001_0176</name>
</gene>
<dbReference type="GO" id="GO:0016757">
    <property type="term" value="F:glycosyltransferase activity"/>
    <property type="evidence" value="ECO:0007669"/>
    <property type="project" value="UniProtKB-ARBA"/>
</dbReference>
<keyword evidence="3" id="KW-1185">Reference proteome</keyword>
<dbReference type="OrthoDB" id="9787293at2"/>
<dbReference type="Pfam" id="PF13579">
    <property type="entry name" value="Glyco_trans_4_4"/>
    <property type="match status" value="1"/>
</dbReference>
<feature type="domain" description="Glycosyltransferase subfamily 4-like N-terminal" evidence="1">
    <location>
        <begin position="19"/>
        <end position="196"/>
    </location>
</feature>
<evidence type="ECO:0000313" key="3">
    <source>
        <dbReference type="Proteomes" id="UP000199441"/>
    </source>
</evidence>
<reference evidence="3" key="1">
    <citation type="submission" date="2016-10" db="EMBL/GenBank/DDBJ databases">
        <authorList>
            <person name="Varghese N."/>
            <person name="Submissions S."/>
        </authorList>
    </citation>
    <scope>NUCLEOTIDE SEQUENCE [LARGE SCALE GENOMIC DNA]</scope>
    <source>
        <strain evidence="3">DSM 26922</strain>
    </source>
</reference>
<evidence type="ECO:0000259" key="1">
    <source>
        <dbReference type="Pfam" id="PF13579"/>
    </source>
</evidence>
<dbReference type="Gene3D" id="3.40.50.2000">
    <property type="entry name" value="Glycogen Phosphorylase B"/>
    <property type="match status" value="2"/>
</dbReference>
<organism evidence="2 3">
    <name type="scientific">Litoreibacter albidus</name>
    <dbReference type="NCBI Taxonomy" id="670155"/>
    <lineage>
        <taxon>Bacteria</taxon>
        <taxon>Pseudomonadati</taxon>
        <taxon>Pseudomonadota</taxon>
        <taxon>Alphaproteobacteria</taxon>
        <taxon>Rhodobacterales</taxon>
        <taxon>Roseobacteraceae</taxon>
        <taxon>Litoreibacter</taxon>
    </lineage>
</organism>
<dbReference type="Proteomes" id="UP000199441">
    <property type="component" value="Unassembled WGS sequence"/>
</dbReference>
<dbReference type="InterPro" id="IPR028098">
    <property type="entry name" value="Glyco_trans_4-like_N"/>
</dbReference>
<sequence length="393" mass="43210">MKVLLTHRFFWPDTAPYAVMLRTIGDALAEAGHEVHILSSMPSYRTEASATETPKQEKLGALNVRRIWVFSDEKCNPLRRLANAMLYCWALFVKILYLRPNVVTASTFPPVMAAWSASLAARIVGAKFIYHIQDIHPELSVCSGGRMGRGATMRLLRWLDNQTLRRSEVIVTLSEDMAETLRARGLGPLPITLINNPALDSDHDPIAPPPELIKPAGTTRVIFAGNLGRFQNLPLLAEGIAQCFDDHPELELMFLGDGVALAKLKARWKDHPQVRFAPFLPFAQARGIISGADIGLVSLSANIYRVAYPSKVSTYLDLGLRILALVEPESQMARELEQRGLGAVPSAANPEAIATALETLLAAPPSAVSTAPERTNWPQIVAELAPSRKIKRY</sequence>
<dbReference type="AlphaFoldDB" id="A0A1H3DLT9"/>
<proteinExistence type="predicted"/>
<dbReference type="SUPFAM" id="SSF53756">
    <property type="entry name" value="UDP-Glycosyltransferase/glycogen phosphorylase"/>
    <property type="match status" value="1"/>
</dbReference>
<keyword evidence="2" id="KW-0808">Transferase</keyword>
<evidence type="ECO:0000313" key="2">
    <source>
        <dbReference type="EMBL" id="SDX67375.1"/>
    </source>
</evidence>